<organism evidence="1 2">
    <name type="scientific">Nepenthes gracilis</name>
    <name type="common">Slender pitcher plant</name>
    <dbReference type="NCBI Taxonomy" id="150966"/>
    <lineage>
        <taxon>Eukaryota</taxon>
        <taxon>Viridiplantae</taxon>
        <taxon>Streptophyta</taxon>
        <taxon>Embryophyta</taxon>
        <taxon>Tracheophyta</taxon>
        <taxon>Spermatophyta</taxon>
        <taxon>Magnoliopsida</taxon>
        <taxon>eudicotyledons</taxon>
        <taxon>Gunneridae</taxon>
        <taxon>Pentapetalae</taxon>
        <taxon>Caryophyllales</taxon>
        <taxon>Nepenthaceae</taxon>
        <taxon>Nepenthes</taxon>
    </lineage>
</organism>
<protein>
    <submittedName>
        <fullName evidence="1">Uncharacterized protein</fullName>
    </submittedName>
</protein>
<gene>
    <name evidence="1" type="ORF">Nepgr_019744</name>
</gene>
<name>A0AAD3SUM8_NEPGR</name>
<reference evidence="1" key="1">
    <citation type="submission" date="2023-05" db="EMBL/GenBank/DDBJ databases">
        <title>Nepenthes gracilis genome sequencing.</title>
        <authorList>
            <person name="Fukushima K."/>
        </authorList>
    </citation>
    <scope>NUCLEOTIDE SEQUENCE</scope>
    <source>
        <strain evidence="1">SING2019-196</strain>
    </source>
</reference>
<comment type="caution">
    <text evidence="1">The sequence shown here is derived from an EMBL/GenBank/DDBJ whole genome shotgun (WGS) entry which is preliminary data.</text>
</comment>
<evidence type="ECO:0000313" key="2">
    <source>
        <dbReference type="Proteomes" id="UP001279734"/>
    </source>
</evidence>
<dbReference type="Proteomes" id="UP001279734">
    <property type="component" value="Unassembled WGS sequence"/>
</dbReference>
<accession>A0AAD3SUM8</accession>
<proteinExistence type="predicted"/>
<dbReference type="AlphaFoldDB" id="A0AAD3SUM8"/>
<keyword evidence="2" id="KW-1185">Reference proteome</keyword>
<dbReference type="EMBL" id="BSYO01000018">
    <property type="protein sequence ID" value="GMH17903.1"/>
    <property type="molecule type" value="Genomic_DNA"/>
</dbReference>
<evidence type="ECO:0000313" key="1">
    <source>
        <dbReference type="EMBL" id="GMH17903.1"/>
    </source>
</evidence>
<sequence length="85" mass="9627">MLSISYSNSSSLQATIVGLSPYFVHHHWLLPPSGIAVNPSLVMAPAHRRRILFTVAKIMAKNIIRTRRFESTDFQMHHLETLAKS</sequence>